<feature type="compositionally biased region" description="Polar residues" evidence="1">
    <location>
        <begin position="360"/>
        <end position="369"/>
    </location>
</feature>
<feature type="region of interest" description="Disordered" evidence="1">
    <location>
        <begin position="349"/>
        <end position="647"/>
    </location>
</feature>
<feature type="compositionally biased region" description="Polar residues" evidence="1">
    <location>
        <begin position="323"/>
        <end position="334"/>
    </location>
</feature>
<feature type="compositionally biased region" description="Low complexity" evidence="1">
    <location>
        <begin position="414"/>
        <end position="429"/>
    </location>
</feature>
<feature type="compositionally biased region" description="Low complexity" evidence="1">
    <location>
        <begin position="302"/>
        <end position="317"/>
    </location>
</feature>
<feature type="compositionally biased region" description="Polar residues" evidence="1">
    <location>
        <begin position="1"/>
        <end position="14"/>
    </location>
</feature>
<gene>
    <name evidence="2" type="ORF">Agabi119p4_5918</name>
</gene>
<feature type="compositionally biased region" description="Polar residues" evidence="1">
    <location>
        <begin position="629"/>
        <end position="638"/>
    </location>
</feature>
<feature type="compositionally biased region" description="Basic residues" evidence="1">
    <location>
        <begin position="435"/>
        <end position="456"/>
    </location>
</feature>
<protein>
    <submittedName>
        <fullName evidence="2">Uncharacterized protein</fullName>
    </submittedName>
</protein>
<feature type="compositionally biased region" description="Low complexity" evidence="1">
    <location>
        <begin position="457"/>
        <end position="466"/>
    </location>
</feature>
<evidence type="ECO:0000313" key="2">
    <source>
        <dbReference type="EMBL" id="KAF7771607.1"/>
    </source>
</evidence>
<feature type="compositionally biased region" description="Low complexity" evidence="1">
    <location>
        <begin position="571"/>
        <end position="585"/>
    </location>
</feature>
<dbReference type="AlphaFoldDB" id="A0A8H7F0V5"/>
<proteinExistence type="predicted"/>
<feature type="region of interest" description="Disordered" evidence="1">
    <location>
        <begin position="1"/>
        <end position="58"/>
    </location>
</feature>
<feature type="compositionally biased region" description="Basic and acidic residues" evidence="1">
    <location>
        <begin position="480"/>
        <end position="497"/>
    </location>
</feature>
<reference evidence="2 3" key="1">
    <citation type="journal article" name="Sci. Rep.">
        <title>Telomere-to-telomere assembled and centromere annotated genomes of the two main subspecies of the button mushroom Agaricus bisporus reveal especially polymorphic chromosome ends.</title>
        <authorList>
            <person name="Sonnenberg A.S.M."/>
            <person name="Sedaghat-Telgerd N."/>
            <person name="Lavrijssen B."/>
            <person name="Ohm R.A."/>
            <person name="Hendrickx P.M."/>
            <person name="Scholtmeijer K."/>
            <person name="Baars J.J.P."/>
            <person name="van Peer A."/>
        </authorList>
    </citation>
    <scope>NUCLEOTIDE SEQUENCE [LARGE SCALE GENOMIC DNA]</scope>
    <source>
        <strain evidence="2 3">H119_p4</strain>
    </source>
</reference>
<comment type="caution">
    <text evidence="2">The sequence shown here is derived from an EMBL/GenBank/DDBJ whole genome shotgun (WGS) entry which is preliminary data.</text>
</comment>
<feature type="compositionally biased region" description="Basic and acidic residues" evidence="1">
    <location>
        <begin position="522"/>
        <end position="543"/>
    </location>
</feature>
<feature type="compositionally biased region" description="Basic and acidic residues" evidence="1">
    <location>
        <begin position="619"/>
        <end position="628"/>
    </location>
</feature>
<organism evidence="2 3">
    <name type="scientific">Agaricus bisporus var. burnettii</name>
    <dbReference type="NCBI Taxonomy" id="192524"/>
    <lineage>
        <taxon>Eukaryota</taxon>
        <taxon>Fungi</taxon>
        <taxon>Dikarya</taxon>
        <taxon>Basidiomycota</taxon>
        <taxon>Agaricomycotina</taxon>
        <taxon>Agaricomycetes</taxon>
        <taxon>Agaricomycetidae</taxon>
        <taxon>Agaricales</taxon>
        <taxon>Agaricineae</taxon>
        <taxon>Agaricaceae</taxon>
        <taxon>Agaricus</taxon>
    </lineage>
</organism>
<sequence>MSQLGSRSDNSPSEKQPVYCHKTWVRPGYHPSSPPKKPRKAVHHLGPSPSRSDGEPALLSRMDLTDFPYSPVSKSTKIRNQKRHRIGRSLGSLEDSRGLILGNHRVASSRANEVTLYRSPSPISGETDHGDTLIPPTYNEVDDPDLIPGLHLQEVHDATGPVPSGSRKRPHGSKLGSETSSGLCHSEGEKPQNGEDLASSWSRPSLMNRIGPLVKQNAFLRHKHDRLLEHNNPSSSLLHDNSVDAVMTSAFCDNLATSLITYQSHLAQEPRSNSADAIKNPLNTKLHVENLPPPAKPPPVPRSSTNHPSSSGSSSDTTPKEFTVTSHQQPSIDTRLATNQSAIPIPITIPSSIVSPQSSNLNGFTSPSDMTREKPSGNPRKRSRSPSPYTRRYKRPRSRSPPGPWKSPDNGWNPRSRSPRSPSPSYHRLPPSPHIPRRPSHSYISHRSRSPRRSRSPHASPYSSHPPTSPYRSRHSRSPHRLEADAAEDQRWTSDTRHGRRLSPASEKYSGGSMRKRYLTAFEREELEKAKRDEGREHPESPARGRSQATERGYAHSGSSTDRMSVDRRTTQTPSSAPASAMTSSHFRSPHAPALSPAGGDSSKVRQTGQEQHTSANGSEDRAIRSAKSDSQTRNMASAESAAAISKPDAKEVLPPWRPFGGIPGIWLLMNGSAKPEVFEHSFEISKEVASEWNMNGESTTGSKFRIVQAPSRLSWKLKCVLAESVDPMRQRLEEPGTAENLIRELGQFQSHWPPGGRLIVEVNPTKVSGQTFYAKQLVSSVPFVELKQHIHEGTNLIRFIQLGDMSKYVFILYATYSASIPQAAQHTFDLHNLQVMLQKSRLDKLPELSNQQSFGAHTAHINVTVDNQ</sequence>
<feature type="region of interest" description="Disordered" evidence="1">
    <location>
        <begin position="286"/>
        <end position="334"/>
    </location>
</feature>
<dbReference type="Proteomes" id="UP000629468">
    <property type="component" value="Unassembled WGS sequence"/>
</dbReference>
<accession>A0A8H7F0V5</accession>
<feature type="compositionally biased region" description="Pro residues" evidence="1">
    <location>
        <begin position="291"/>
        <end position="301"/>
    </location>
</feature>
<feature type="region of interest" description="Disordered" evidence="1">
    <location>
        <begin position="156"/>
        <end position="203"/>
    </location>
</feature>
<name>A0A8H7F0V5_AGABI</name>
<feature type="compositionally biased region" description="Low complexity" evidence="1">
    <location>
        <begin position="349"/>
        <end position="359"/>
    </location>
</feature>
<evidence type="ECO:0000313" key="3">
    <source>
        <dbReference type="Proteomes" id="UP000629468"/>
    </source>
</evidence>
<dbReference type="EMBL" id="JABXXO010000008">
    <property type="protein sequence ID" value="KAF7771607.1"/>
    <property type="molecule type" value="Genomic_DNA"/>
</dbReference>
<evidence type="ECO:0000256" key="1">
    <source>
        <dbReference type="SAM" id="MobiDB-lite"/>
    </source>
</evidence>
<feature type="compositionally biased region" description="Polar residues" evidence="1">
    <location>
        <begin position="605"/>
        <end position="618"/>
    </location>
</feature>